<protein>
    <submittedName>
        <fullName evidence="2">Uncharacterized protein</fullName>
    </submittedName>
</protein>
<keyword evidence="3" id="KW-1185">Reference proteome</keyword>
<proteinExistence type="predicted"/>
<name>A0A139ABL2_GONPJ</name>
<evidence type="ECO:0000313" key="2">
    <source>
        <dbReference type="EMBL" id="KXS14181.1"/>
    </source>
</evidence>
<sequence length="80" mass="8934">MIRTTRPGSVQPDGLSQPSTPAVEPDEHARRRRLSPAVIDRIRASIGLAVLQPRIISHPLTLKHLSVLRGHLNRVKDTNY</sequence>
<organism evidence="2 3">
    <name type="scientific">Gonapodya prolifera (strain JEL478)</name>
    <name type="common">Monoblepharis prolifera</name>
    <dbReference type="NCBI Taxonomy" id="1344416"/>
    <lineage>
        <taxon>Eukaryota</taxon>
        <taxon>Fungi</taxon>
        <taxon>Fungi incertae sedis</taxon>
        <taxon>Chytridiomycota</taxon>
        <taxon>Chytridiomycota incertae sedis</taxon>
        <taxon>Monoblepharidomycetes</taxon>
        <taxon>Monoblepharidales</taxon>
        <taxon>Gonapodyaceae</taxon>
        <taxon>Gonapodya</taxon>
    </lineage>
</organism>
<dbReference type="AlphaFoldDB" id="A0A139ABL2"/>
<reference evidence="2 3" key="1">
    <citation type="journal article" date="2015" name="Genome Biol. Evol.">
        <title>Phylogenomic analyses indicate that early fungi evolved digesting cell walls of algal ancestors of land plants.</title>
        <authorList>
            <person name="Chang Y."/>
            <person name="Wang S."/>
            <person name="Sekimoto S."/>
            <person name="Aerts A.L."/>
            <person name="Choi C."/>
            <person name="Clum A."/>
            <person name="LaButti K.M."/>
            <person name="Lindquist E.A."/>
            <person name="Yee Ngan C."/>
            <person name="Ohm R.A."/>
            <person name="Salamov A.A."/>
            <person name="Grigoriev I.V."/>
            <person name="Spatafora J.W."/>
            <person name="Berbee M.L."/>
        </authorList>
    </citation>
    <scope>NUCLEOTIDE SEQUENCE [LARGE SCALE GENOMIC DNA]</scope>
    <source>
        <strain evidence="2 3">JEL478</strain>
    </source>
</reference>
<dbReference type="EMBL" id="KQ965771">
    <property type="protein sequence ID" value="KXS14181.1"/>
    <property type="molecule type" value="Genomic_DNA"/>
</dbReference>
<gene>
    <name evidence="2" type="ORF">M427DRAFT_355440</name>
</gene>
<feature type="region of interest" description="Disordered" evidence="1">
    <location>
        <begin position="1"/>
        <end position="33"/>
    </location>
</feature>
<evidence type="ECO:0000256" key="1">
    <source>
        <dbReference type="SAM" id="MobiDB-lite"/>
    </source>
</evidence>
<evidence type="ECO:0000313" key="3">
    <source>
        <dbReference type="Proteomes" id="UP000070544"/>
    </source>
</evidence>
<accession>A0A139ABL2</accession>
<dbReference type="Proteomes" id="UP000070544">
    <property type="component" value="Unassembled WGS sequence"/>
</dbReference>